<organism evidence="1 2">
    <name type="scientific">Candidatus Hakubella thermalkaliphila</name>
    <dbReference type="NCBI Taxonomy" id="2754717"/>
    <lineage>
        <taxon>Bacteria</taxon>
        <taxon>Bacillati</taxon>
        <taxon>Actinomycetota</taxon>
        <taxon>Actinomycetota incertae sedis</taxon>
        <taxon>Candidatus Hakubellales</taxon>
        <taxon>Candidatus Hakubellaceae</taxon>
        <taxon>Candidatus Hakubella</taxon>
    </lineage>
</organism>
<evidence type="ECO:0000313" key="1">
    <source>
        <dbReference type="EMBL" id="GFP33991.1"/>
    </source>
</evidence>
<comment type="caution">
    <text evidence="1">The sequence shown here is derived from an EMBL/GenBank/DDBJ whole genome shotgun (WGS) entry which is preliminary data.</text>
</comment>
<evidence type="ECO:0000313" key="2">
    <source>
        <dbReference type="Proteomes" id="UP000568877"/>
    </source>
</evidence>
<feature type="non-terminal residue" evidence="1">
    <location>
        <position position="21"/>
    </location>
</feature>
<dbReference type="AlphaFoldDB" id="A0A6V8PTB7"/>
<proteinExistence type="predicted"/>
<dbReference type="EMBL" id="BLSA01000866">
    <property type="protein sequence ID" value="GFP33991.1"/>
    <property type="molecule type" value="Genomic_DNA"/>
</dbReference>
<dbReference type="Proteomes" id="UP000568877">
    <property type="component" value="Unassembled WGS sequence"/>
</dbReference>
<protein>
    <submittedName>
        <fullName evidence="1">Uncharacterized protein</fullName>
    </submittedName>
</protein>
<gene>
    <name evidence="1" type="ORF">HKBW3S42_02331</name>
</gene>
<name>A0A6V8PTB7_9ACTN</name>
<accession>A0A6V8PTB7</accession>
<sequence length="21" mass="2136">MCVSKVDAPTVLDLTAVKMGG</sequence>
<reference evidence="1 2" key="1">
    <citation type="journal article" date="2020" name="Front. Microbiol.">
        <title>Single-cell genomics of novel Actinobacteria with the Wood-Ljungdahl pathway discovered in a serpentinizing system.</title>
        <authorList>
            <person name="Merino N."/>
            <person name="Kawai M."/>
            <person name="Boyd E.S."/>
            <person name="Colman D.R."/>
            <person name="McGlynn S.E."/>
            <person name="Nealson K.H."/>
            <person name="Kurokawa K."/>
            <person name="Hongoh Y."/>
        </authorList>
    </citation>
    <scope>NUCLEOTIDE SEQUENCE [LARGE SCALE GENOMIC DNA]</scope>
    <source>
        <strain evidence="1 2">S42</strain>
    </source>
</reference>